<comment type="caution">
    <text evidence="3">The sequence shown here is derived from an EMBL/GenBank/DDBJ whole genome shotgun (WGS) entry which is preliminary data.</text>
</comment>
<name>A0A942UL92_9BACI</name>
<dbReference type="GO" id="GO:0016791">
    <property type="term" value="F:phosphatase activity"/>
    <property type="evidence" value="ECO:0007669"/>
    <property type="project" value="TreeGrafter"/>
</dbReference>
<feature type="binding site" evidence="2">
    <location>
        <begin position="11"/>
        <end position="18"/>
    </location>
    <ligand>
        <name>substrate</name>
    </ligand>
</feature>
<dbReference type="GO" id="GO:0005737">
    <property type="term" value="C:cytoplasm"/>
    <property type="evidence" value="ECO:0007669"/>
    <property type="project" value="TreeGrafter"/>
</dbReference>
<dbReference type="AlphaFoldDB" id="A0A942UL92"/>
<dbReference type="EMBL" id="JAGYPN010000002">
    <property type="protein sequence ID" value="MBS4223465.1"/>
    <property type="molecule type" value="Genomic_DNA"/>
</dbReference>
<evidence type="ECO:0000256" key="2">
    <source>
        <dbReference type="PIRSR" id="PIRSR613078-2"/>
    </source>
</evidence>
<protein>
    <submittedName>
        <fullName evidence="3">Histidine phosphatase family protein</fullName>
    </submittedName>
</protein>
<dbReference type="PANTHER" id="PTHR48100">
    <property type="entry name" value="BROAD-SPECIFICITY PHOSPHATASE YOR283W-RELATED"/>
    <property type="match status" value="1"/>
</dbReference>
<evidence type="ECO:0000256" key="1">
    <source>
        <dbReference type="PIRSR" id="PIRSR613078-1"/>
    </source>
</evidence>
<keyword evidence="4" id="KW-1185">Reference proteome</keyword>
<dbReference type="PANTHER" id="PTHR48100:SF1">
    <property type="entry name" value="HISTIDINE PHOSPHATASE FAMILY PROTEIN-RELATED"/>
    <property type="match status" value="1"/>
</dbReference>
<dbReference type="Gene3D" id="3.40.50.1240">
    <property type="entry name" value="Phosphoglycerate mutase-like"/>
    <property type="match status" value="1"/>
</dbReference>
<dbReference type="SUPFAM" id="SSF53254">
    <property type="entry name" value="Phosphoglycerate mutase-like"/>
    <property type="match status" value="1"/>
</dbReference>
<evidence type="ECO:0000313" key="3">
    <source>
        <dbReference type="EMBL" id="MBS4223465.1"/>
    </source>
</evidence>
<feature type="active site" description="Proton donor/acceptor" evidence="1">
    <location>
        <position position="81"/>
    </location>
</feature>
<dbReference type="InterPro" id="IPR050275">
    <property type="entry name" value="PGM_Phosphatase"/>
</dbReference>
<gene>
    <name evidence="3" type="ORF">KHA91_11985</name>
</gene>
<evidence type="ECO:0000313" key="4">
    <source>
        <dbReference type="Proteomes" id="UP000676456"/>
    </source>
</evidence>
<feature type="binding site" evidence="2">
    <location>
        <position position="59"/>
    </location>
    <ligand>
        <name>substrate</name>
    </ligand>
</feature>
<dbReference type="SMART" id="SM00855">
    <property type="entry name" value="PGAM"/>
    <property type="match status" value="1"/>
</dbReference>
<reference evidence="3 4" key="1">
    <citation type="submission" date="2021-05" db="EMBL/GenBank/DDBJ databases">
        <title>Novel Bacillus species.</title>
        <authorList>
            <person name="Liu G."/>
        </authorList>
    </citation>
    <scope>NUCLEOTIDE SEQUENCE [LARGE SCALE GENOMIC DNA]</scope>
    <source>
        <strain evidence="3 4">FJAT-49682</strain>
    </source>
</reference>
<dbReference type="RefSeq" id="WP_213098472.1">
    <property type="nucleotide sequence ID" value="NZ_JAGYPN010000002.1"/>
</dbReference>
<feature type="active site" description="Tele-phosphohistidine intermediate" evidence="1">
    <location>
        <position position="12"/>
    </location>
</feature>
<sequence>MDDHLVISLFRHGLTEDNKRRAYVGWSDPPLAREATVALELLKTEVDNQTFIITSDLKRCVETAQFLFPRSQIKEDSRFREINFGEWEGKTYADLAEDSAYQRWLSSPFTIKPPSGEEYIEFTNRIDAAWDEAIQKIKKVGASSAAIVTHGGVIRYLLTKFAPVKREFWEWDVRHGWGYELSWPDRKLGGEGRCISLREVPSMEKPSG</sequence>
<dbReference type="InterPro" id="IPR013078">
    <property type="entry name" value="His_Pase_superF_clade-1"/>
</dbReference>
<organism evidence="3 4">
    <name type="scientific">Lederbergia citrea</name>
    <dbReference type="NCBI Taxonomy" id="2833581"/>
    <lineage>
        <taxon>Bacteria</taxon>
        <taxon>Bacillati</taxon>
        <taxon>Bacillota</taxon>
        <taxon>Bacilli</taxon>
        <taxon>Bacillales</taxon>
        <taxon>Bacillaceae</taxon>
        <taxon>Lederbergia</taxon>
    </lineage>
</organism>
<dbReference type="InterPro" id="IPR029033">
    <property type="entry name" value="His_PPase_superfam"/>
</dbReference>
<dbReference type="Pfam" id="PF00300">
    <property type="entry name" value="His_Phos_1"/>
    <property type="match status" value="1"/>
</dbReference>
<accession>A0A942UL92</accession>
<dbReference type="CDD" id="cd07067">
    <property type="entry name" value="HP_PGM_like"/>
    <property type="match status" value="1"/>
</dbReference>
<dbReference type="Proteomes" id="UP000676456">
    <property type="component" value="Unassembled WGS sequence"/>
</dbReference>
<proteinExistence type="predicted"/>